<dbReference type="Proteomes" id="UP000195570">
    <property type="component" value="Unassembled WGS sequence"/>
</dbReference>
<dbReference type="GeneID" id="92380047"/>
<reference evidence="3" key="1">
    <citation type="submission" date="2016-09" db="EMBL/GenBank/DDBJ databases">
        <authorList>
            <person name="Hebert L."/>
            <person name="Moumen B."/>
        </authorList>
    </citation>
    <scope>NUCLEOTIDE SEQUENCE [LARGE SCALE GENOMIC DNA]</scope>
    <source>
        <strain evidence="3">OVI</strain>
    </source>
</reference>
<dbReference type="VEuPathDB" id="TriTrypDB:TEOVI_000610800"/>
<keyword evidence="1" id="KW-0175">Coiled coil</keyword>
<evidence type="ECO:0000256" key="2">
    <source>
        <dbReference type="SAM" id="MobiDB-lite"/>
    </source>
</evidence>
<feature type="coiled-coil region" evidence="1">
    <location>
        <begin position="392"/>
        <end position="419"/>
    </location>
</feature>
<dbReference type="RefSeq" id="XP_067079040.1">
    <property type="nucleotide sequence ID" value="XM_067222939.1"/>
</dbReference>
<name>A0A1G4I7K1_TRYEQ</name>
<evidence type="ECO:0000313" key="3">
    <source>
        <dbReference type="EMBL" id="SCU67760.1"/>
    </source>
</evidence>
<feature type="coiled-coil region" evidence="1">
    <location>
        <begin position="295"/>
        <end position="329"/>
    </location>
</feature>
<dbReference type="EMBL" id="CZPT02000801">
    <property type="protein sequence ID" value="SCU67760.1"/>
    <property type="molecule type" value="Genomic_DNA"/>
</dbReference>
<evidence type="ECO:0000256" key="1">
    <source>
        <dbReference type="SAM" id="Coils"/>
    </source>
</evidence>
<gene>
    <name evidence="3" type="ORF">TEOVI_000610800</name>
</gene>
<evidence type="ECO:0000313" key="4">
    <source>
        <dbReference type="Proteomes" id="UP000195570"/>
    </source>
</evidence>
<proteinExistence type="predicted"/>
<feature type="region of interest" description="Disordered" evidence="2">
    <location>
        <begin position="1"/>
        <end position="20"/>
    </location>
</feature>
<keyword evidence="4" id="KW-1185">Reference proteome</keyword>
<accession>A0A1G4I7K1</accession>
<protein>
    <submittedName>
        <fullName evidence="3">Nucleoporin</fullName>
    </submittedName>
</protein>
<organism evidence="3 4">
    <name type="scientific">Trypanosoma equiperdum</name>
    <dbReference type="NCBI Taxonomy" id="5694"/>
    <lineage>
        <taxon>Eukaryota</taxon>
        <taxon>Discoba</taxon>
        <taxon>Euglenozoa</taxon>
        <taxon>Kinetoplastea</taxon>
        <taxon>Metakinetoplastina</taxon>
        <taxon>Trypanosomatida</taxon>
        <taxon>Trypanosomatidae</taxon>
        <taxon>Trypanosoma</taxon>
    </lineage>
</organism>
<sequence>MFPGSKRSREENSEGEGAIQETCPATFQHMSLELDEITKSVGSVNGAVLQSVVRKAQQLQRTLEGSRTSNAELWKQMSRCQANRVVTALSHARIADDSRQKTLSIGIMKEQLESSTALAVGELMKGFDSASKTTIALFSSQLEGEQQINEKLVERVQNLLRGALQALQVYSQRALDADLSALKKDVTIARLQSSLSFYQNASLRHHEEVLSLIDMVRILASKGKDADHVSSQLRQAKAHVRLLEKHLDLSGVVHAIVPPDFVPVQPGTEPPNPALQRTAPEYFALRLLQHRDVTLSELVDAWQRQESRIAEAEAKYVALKESVAVLRREALTVHEHFIEERRRREVVEHRLADLVRERIHPSGSESLSQQLTQLRMDYTRALDNSVQMATSLNMAREQLSDERAKCAELERTVQQLKDDSDAGKVVHTVAALRRYYEEEVSRLRNDTVNAETQCALAVAQAETQQRATREVEEALKITERTMTDVSSALQRVDSKRVDDKGRRHQGGSGVVQSGQLAAEVKDAVSRSEAHFQKAITSFEAMLNDKAAQREEDLRAFGQQVLRLIATFESLQSVASAANDRSENAAVVVDVTMERHQRDEIRSLLRETLAQTLHFLSNKLETTQMTETNLLDAAINDGQNVSMLLDKVREVTKERDLALERLARCEQLIDQHGLVAMDRVLMHEAPVDNSLDAVEASEQIAAMREQLTSLQAVRDAAMTELAALREEKQNISEDAEHTALQLKLLKNHNSDLLSSLQEHLTRETTLVEQLHRQQRQLQQIAADGEQSPPASNPEERVECMKGPLGQQLEELCSGFTAVKEQLVYLSETIPGNSGEKEAIESHLLRSGVRQVADTLRQALQRAELFRNSLQTETAALDVAEETEPLQGADTATEGEQGQLAALKEQLAAAMSAHESLIRGRDEELARLRAELAASASREESLRKGHEELQKQNADIQEKAMRLLHVNKQLVERVKTSRTEGESQSS</sequence>
<comment type="caution">
    <text evidence="3">The sequence shown here is derived from an EMBL/GenBank/DDBJ whole genome shotgun (WGS) entry which is preliminary data.</text>
</comment>
<feature type="coiled-coil region" evidence="1">
    <location>
        <begin position="937"/>
        <end position="964"/>
    </location>
</feature>
<dbReference type="AlphaFoldDB" id="A0A1G4I7K1"/>
<feature type="coiled-coil region" evidence="1">
    <location>
        <begin position="692"/>
        <end position="740"/>
    </location>
</feature>